<evidence type="ECO:0008006" key="6">
    <source>
        <dbReference type="Google" id="ProtNLM"/>
    </source>
</evidence>
<protein>
    <recommendedName>
        <fullName evidence="6">Anti-sigma-M factor RsmA</fullName>
    </recommendedName>
</protein>
<evidence type="ECO:0000256" key="1">
    <source>
        <dbReference type="SAM" id="Phobius"/>
    </source>
</evidence>
<feature type="transmembrane region" description="Helical" evidence="1">
    <location>
        <begin position="107"/>
        <end position="129"/>
    </location>
</feature>
<evidence type="ECO:0000313" key="2">
    <source>
        <dbReference type="EMBL" id="MCV7377172.1"/>
    </source>
</evidence>
<reference evidence="3 4" key="1">
    <citation type="submission" date="2017-02" db="EMBL/GenBank/DDBJ databases">
        <title>The new phylogeny of genus Mycobacterium.</title>
        <authorList>
            <person name="Tortoli E."/>
            <person name="Trovato A."/>
            <person name="Cirillo D.M."/>
        </authorList>
    </citation>
    <scope>NUCLEOTIDE SEQUENCE [LARGE SCALE GENOMIC DNA]</scope>
    <source>
        <strain evidence="3 4">DSM 45230</strain>
    </source>
</reference>
<reference evidence="2" key="3">
    <citation type="journal article" date="2022" name="BMC Genomics">
        <title>Comparative genome analysis of mycobacteria focusing on tRNA and non-coding RNA.</title>
        <authorList>
            <person name="Behra P.R.K."/>
            <person name="Pettersson B.M.F."/>
            <person name="Ramesh M."/>
            <person name="Das S."/>
            <person name="Dasgupta S."/>
            <person name="Kirsebom L.A."/>
        </authorList>
    </citation>
    <scope>NUCLEOTIDE SEQUENCE</scope>
    <source>
        <strain evidence="2">CCUG 55640</strain>
    </source>
</reference>
<name>A0AA42BX71_9MYCO</name>
<proteinExistence type="predicted"/>
<comment type="caution">
    <text evidence="2">The sequence shown here is derived from an EMBL/GenBank/DDBJ whole genome shotgun (WGS) entry which is preliminary data.</text>
</comment>
<reference evidence="2" key="2">
    <citation type="submission" date="2020-07" db="EMBL/GenBank/DDBJ databases">
        <authorList>
            <person name="Pettersson B.M.F."/>
            <person name="Behra P.R.K."/>
            <person name="Ramesh M."/>
            <person name="Das S."/>
            <person name="Dasgupta S."/>
            <person name="Kirsebom L.A."/>
        </authorList>
    </citation>
    <scope>NUCLEOTIDE SEQUENCE</scope>
    <source>
        <strain evidence="2">CCUG 55640</strain>
    </source>
</reference>
<keyword evidence="4" id="KW-1185">Reference proteome</keyword>
<dbReference type="EMBL" id="MVHD01000039">
    <property type="protein sequence ID" value="OQZ89100.1"/>
    <property type="molecule type" value="Genomic_DNA"/>
</dbReference>
<organism evidence="2 5">
    <name type="scientific">Mycobacterium alsense</name>
    <dbReference type="NCBI Taxonomy" id="324058"/>
    <lineage>
        <taxon>Bacteria</taxon>
        <taxon>Bacillati</taxon>
        <taxon>Actinomycetota</taxon>
        <taxon>Actinomycetes</taxon>
        <taxon>Mycobacteriales</taxon>
        <taxon>Mycobacteriaceae</taxon>
        <taxon>Mycobacterium</taxon>
    </lineage>
</organism>
<accession>A0AA42BX71</accession>
<keyword evidence="1" id="KW-0812">Transmembrane</keyword>
<dbReference type="AlphaFoldDB" id="A0AA42BX71"/>
<dbReference type="EMBL" id="JACKVH010000003">
    <property type="protein sequence ID" value="MCV7377172.1"/>
    <property type="molecule type" value="Genomic_DNA"/>
</dbReference>
<evidence type="ECO:0000313" key="4">
    <source>
        <dbReference type="Proteomes" id="UP000192319"/>
    </source>
</evidence>
<dbReference type="Proteomes" id="UP001141650">
    <property type="component" value="Unassembled WGS sequence"/>
</dbReference>
<sequence length="248" mass="25462">MGEPDDETAEPPLTVELLADLQAGLLDDDAAAHVRRRVRDDPEARGLLRALNRVRRDVAALGADEASSAHAVPPDVTARISAALRAAHQHRGDVAHSARPRGRPARAVAGVAGVGAVLAAIGVGTAALLNAPEPTPSAPVTAEHITVSTPPMTIPLSPAEILDLLGRAPEYGPLGDPPRRASCLNGLGYPASTQVLGARPIDINARPGVLLVLPGDTPDNLAVFAVATNCSAADTGLLANTQVSRTQR</sequence>
<evidence type="ECO:0000313" key="5">
    <source>
        <dbReference type="Proteomes" id="UP001141650"/>
    </source>
</evidence>
<evidence type="ECO:0000313" key="3">
    <source>
        <dbReference type="EMBL" id="OQZ89100.1"/>
    </source>
</evidence>
<keyword evidence="1" id="KW-0472">Membrane</keyword>
<gene>
    <name evidence="3" type="ORF">BST11_19360</name>
    <name evidence="2" type="ORF">H7K38_00670</name>
</gene>
<dbReference type="Proteomes" id="UP000192319">
    <property type="component" value="Unassembled WGS sequence"/>
</dbReference>
<dbReference type="RefSeq" id="WP_083139489.1">
    <property type="nucleotide sequence ID" value="NZ_JACKVH010000003.1"/>
</dbReference>
<keyword evidence="1" id="KW-1133">Transmembrane helix</keyword>